<comment type="caution">
    <text evidence="3">The sequence shown here is derived from an EMBL/GenBank/DDBJ whole genome shotgun (WGS) entry which is preliminary data.</text>
</comment>
<evidence type="ECO:0000256" key="1">
    <source>
        <dbReference type="ARBA" id="ARBA00010562"/>
    </source>
</evidence>
<accession>A0A4Y3I1I4</accession>
<reference evidence="3 4" key="1">
    <citation type="submission" date="2019-06" db="EMBL/GenBank/DDBJ databases">
        <title>Whole genome shotgun sequence of Vibrio inusitatus NBRC 102082.</title>
        <authorList>
            <person name="Hosoyama A."/>
            <person name="Uohara A."/>
            <person name="Ohji S."/>
            <person name="Ichikawa N."/>
        </authorList>
    </citation>
    <scope>NUCLEOTIDE SEQUENCE [LARGE SCALE GENOMIC DNA]</scope>
    <source>
        <strain evidence="3 4">NBRC 102082</strain>
    </source>
</reference>
<dbReference type="PIRSF" id="PIRSF003108">
    <property type="entry name" value="DinJ"/>
    <property type="match status" value="1"/>
</dbReference>
<comment type="similarity">
    <text evidence="1">Belongs to the RelB/DinJ antitoxin family.</text>
</comment>
<dbReference type="PANTHER" id="PTHR38781">
    <property type="entry name" value="ANTITOXIN DINJ-RELATED"/>
    <property type="match status" value="1"/>
</dbReference>
<dbReference type="Gene3D" id="1.10.1220.10">
    <property type="entry name" value="Met repressor-like"/>
    <property type="match status" value="1"/>
</dbReference>
<dbReference type="InterPro" id="IPR013321">
    <property type="entry name" value="Arc_rbn_hlx_hlx"/>
</dbReference>
<dbReference type="GO" id="GO:0000987">
    <property type="term" value="F:cis-regulatory region sequence-specific DNA binding"/>
    <property type="evidence" value="ECO:0007669"/>
    <property type="project" value="InterPro"/>
</dbReference>
<proteinExistence type="inferred from homology"/>
<evidence type="ECO:0000256" key="2">
    <source>
        <dbReference type="ARBA" id="ARBA00022649"/>
    </source>
</evidence>
<dbReference type="Proteomes" id="UP000318717">
    <property type="component" value="Unassembled WGS sequence"/>
</dbReference>
<dbReference type="GO" id="GO:0044010">
    <property type="term" value="P:single-species biofilm formation"/>
    <property type="evidence" value="ECO:0007669"/>
    <property type="project" value="InterPro"/>
</dbReference>
<keyword evidence="4" id="KW-1185">Reference proteome</keyword>
<dbReference type="Pfam" id="PF04221">
    <property type="entry name" value="RelB"/>
    <property type="match status" value="1"/>
</dbReference>
<evidence type="ECO:0008006" key="5">
    <source>
        <dbReference type="Google" id="ProtNLM"/>
    </source>
</evidence>
<dbReference type="PANTHER" id="PTHR38781:SF1">
    <property type="entry name" value="ANTITOXIN DINJ-RELATED"/>
    <property type="match status" value="1"/>
</dbReference>
<dbReference type="GO" id="GO:0015643">
    <property type="term" value="F:toxic substance binding"/>
    <property type="evidence" value="ECO:0007669"/>
    <property type="project" value="InterPro"/>
</dbReference>
<dbReference type="NCBIfam" id="TIGR02384">
    <property type="entry name" value="RelB_DinJ"/>
    <property type="match status" value="1"/>
</dbReference>
<evidence type="ECO:0000313" key="4">
    <source>
        <dbReference type="Proteomes" id="UP000318717"/>
    </source>
</evidence>
<name>A0A4Y3I1I4_9VIBR</name>
<evidence type="ECO:0000313" key="3">
    <source>
        <dbReference type="EMBL" id="GEA52324.1"/>
    </source>
</evidence>
<dbReference type="OrthoDB" id="3174560at2"/>
<keyword evidence="2" id="KW-1277">Toxin-antitoxin system</keyword>
<dbReference type="GO" id="GO:0006355">
    <property type="term" value="P:regulation of DNA-templated transcription"/>
    <property type="evidence" value="ECO:0007669"/>
    <property type="project" value="InterPro"/>
</dbReference>
<dbReference type="RefSeq" id="WP_141346772.1">
    <property type="nucleotide sequence ID" value="NZ_BJLF01000018.1"/>
</dbReference>
<organism evidence="3 4">
    <name type="scientific">Vibrio inusitatus NBRC 102082</name>
    <dbReference type="NCBI Taxonomy" id="1219070"/>
    <lineage>
        <taxon>Bacteria</taxon>
        <taxon>Pseudomonadati</taxon>
        <taxon>Pseudomonadota</taxon>
        <taxon>Gammaproteobacteria</taxon>
        <taxon>Vibrionales</taxon>
        <taxon>Vibrionaceae</taxon>
        <taxon>Vibrio</taxon>
    </lineage>
</organism>
<dbReference type="InterPro" id="IPR026262">
    <property type="entry name" value="DinJ"/>
</dbReference>
<dbReference type="GO" id="GO:0006351">
    <property type="term" value="P:DNA-templated transcription"/>
    <property type="evidence" value="ECO:0007669"/>
    <property type="project" value="TreeGrafter"/>
</dbReference>
<dbReference type="InterPro" id="IPR007337">
    <property type="entry name" value="RelB/DinJ"/>
</dbReference>
<dbReference type="EMBL" id="BJLF01000018">
    <property type="protein sequence ID" value="GEA52324.1"/>
    <property type="molecule type" value="Genomic_DNA"/>
</dbReference>
<protein>
    <recommendedName>
        <fullName evidence="5">DNA damage-inducible protein</fullName>
    </recommendedName>
</protein>
<gene>
    <name evidence="3" type="ORF">VIN01S_31280</name>
</gene>
<sequence length="88" mass="10033">MKTEMVRARVSSQLKHESEEILAELGMSMSDAIRIFLSQVKLRHEFPVELKVPNQETLKAMQESVTDDRYDSSDDLFNDVLGSDCAKN</sequence>
<dbReference type="AlphaFoldDB" id="A0A4Y3I1I4"/>